<dbReference type="AlphaFoldDB" id="A0A1Y2G0N6"/>
<dbReference type="EMBL" id="MCGR01000004">
    <property type="protein sequence ID" value="ORY90199.1"/>
    <property type="molecule type" value="Genomic_DNA"/>
</dbReference>
<gene>
    <name evidence="1" type="ORF">BCR35DRAFT_328835</name>
</gene>
<dbReference type="Proteomes" id="UP000193467">
    <property type="component" value="Unassembled WGS sequence"/>
</dbReference>
<dbReference type="InParanoid" id="A0A1Y2G0N6"/>
<evidence type="ECO:0000313" key="1">
    <source>
        <dbReference type="EMBL" id="ORY90199.1"/>
    </source>
</evidence>
<reference evidence="1 2" key="1">
    <citation type="submission" date="2016-07" db="EMBL/GenBank/DDBJ databases">
        <title>Pervasive Adenine N6-methylation of Active Genes in Fungi.</title>
        <authorList>
            <consortium name="DOE Joint Genome Institute"/>
            <person name="Mondo S.J."/>
            <person name="Dannebaum R.O."/>
            <person name="Kuo R.C."/>
            <person name="Labutti K."/>
            <person name="Haridas S."/>
            <person name="Kuo A."/>
            <person name="Salamov A."/>
            <person name="Ahrendt S.R."/>
            <person name="Lipzen A."/>
            <person name="Sullivan W."/>
            <person name="Andreopoulos W.B."/>
            <person name="Clum A."/>
            <person name="Lindquist E."/>
            <person name="Daum C."/>
            <person name="Ramamoorthy G.K."/>
            <person name="Gryganskyi A."/>
            <person name="Culley D."/>
            <person name="Magnuson J.K."/>
            <person name="James T.Y."/>
            <person name="O'Malley M.A."/>
            <person name="Stajich J.E."/>
            <person name="Spatafora J.W."/>
            <person name="Visel A."/>
            <person name="Grigoriev I.V."/>
        </authorList>
    </citation>
    <scope>NUCLEOTIDE SEQUENCE [LARGE SCALE GENOMIC DNA]</scope>
    <source>
        <strain evidence="1 2">62-1032</strain>
    </source>
</reference>
<proteinExistence type="predicted"/>
<evidence type="ECO:0000313" key="2">
    <source>
        <dbReference type="Proteomes" id="UP000193467"/>
    </source>
</evidence>
<sequence>MARHHRSLSTSELQASLQYAQTYLATDGAAEAFARRRALRVSVAEGAKERRKRLEGEMALLSQHSKGHHSTQIEQQLARLKAEWRKASADEKAASQALKSPSLDLQHRTSACSPLLSLSQSLSAQLATPSTSLGAPPLLHPLHPPTPLLLPSNLYRLLPLHHATLSRPAS</sequence>
<organism evidence="1 2">
    <name type="scientific">Leucosporidium creatinivorum</name>
    <dbReference type="NCBI Taxonomy" id="106004"/>
    <lineage>
        <taxon>Eukaryota</taxon>
        <taxon>Fungi</taxon>
        <taxon>Dikarya</taxon>
        <taxon>Basidiomycota</taxon>
        <taxon>Pucciniomycotina</taxon>
        <taxon>Microbotryomycetes</taxon>
        <taxon>Leucosporidiales</taxon>
        <taxon>Leucosporidium</taxon>
    </lineage>
</organism>
<keyword evidence="2" id="KW-1185">Reference proteome</keyword>
<accession>A0A1Y2G0N6</accession>
<comment type="caution">
    <text evidence="1">The sequence shown here is derived from an EMBL/GenBank/DDBJ whole genome shotgun (WGS) entry which is preliminary data.</text>
</comment>
<protein>
    <submittedName>
        <fullName evidence="1">Uncharacterized protein</fullName>
    </submittedName>
</protein>
<name>A0A1Y2G0N6_9BASI</name>